<name>A0AAV5K0G5_9ROSI</name>
<keyword evidence="2" id="KW-1185">Reference proteome</keyword>
<protein>
    <submittedName>
        <fullName evidence="1">Uncharacterized protein</fullName>
    </submittedName>
</protein>
<evidence type="ECO:0000313" key="2">
    <source>
        <dbReference type="Proteomes" id="UP001054252"/>
    </source>
</evidence>
<proteinExistence type="predicted"/>
<dbReference type="Proteomes" id="UP001054252">
    <property type="component" value="Unassembled WGS sequence"/>
</dbReference>
<evidence type="ECO:0000313" key="1">
    <source>
        <dbReference type="EMBL" id="GKV16395.1"/>
    </source>
</evidence>
<accession>A0AAV5K0G5</accession>
<gene>
    <name evidence="1" type="ORF">SLEP1_g27043</name>
</gene>
<organism evidence="1 2">
    <name type="scientific">Rubroshorea leprosula</name>
    <dbReference type="NCBI Taxonomy" id="152421"/>
    <lineage>
        <taxon>Eukaryota</taxon>
        <taxon>Viridiplantae</taxon>
        <taxon>Streptophyta</taxon>
        <taxon>Embryophyta</taxon>
        <taxon>Tracheophyta</taxon>
        <taxon>Spermatophyta</taxon>
        <taxon>Magnoliopsida</taxon>
        <taxon>eudicotyledons</taxon>
        <taxon>Gunneridae</taxon>
        <taxon>Pentapetalae</taxon>
        <taxon>rosids</taxon>
        <taxon>malvids</taxon>
        <taxon>Malvales</taxon>
        <taxon>Dipterocarpaceae</taxon>
        <taxon>Rubroshorea</taxon>
    </lineage>
</organism>
<dbReference type="EMBL" id="BPVZ01000045">
    <property type="protein sequence ID" value="GKV16395.1"/>
    <property type="molecule type" value="Genomic_DNA"/>
</dbReference>
<sequence length="47" mass="5481">MVFFLFINLHAIFSTLSFKLEQAKVTFLLFRCLFYLLPGNLQGIIVI</sequence>
<comment type="caution">
    <text evidence="1">The sequence shown here is derived from an EMBL/GenBank/DDBJ whole genome shotgun (WGS) entry which is preliminary data.</text>
</comment>
<dbReference type="AlphaFoldDB" id="A0AAV5K0G5"/>
<reference evidence="1 2" key="1">
    <citation type="journal article" date="2021" name="Commun. Biol.">
        <title>The genome of Shorea leprosula (Dipterocarpaceae) highlights the ecological relevance of drought in aseasonal tropical rainforests.</title>
        <authorList>
            <person name="Ng K.K.S."/>
            <person name="Kobayashi M.J."/>
            <person name="Fawcett J.A."/>
            <person name="Hatakeyama M."/>
            <person name="Paape T."/>
            <person name="Ng C.H."/>
            <person name="Ang C.C."/>
            <person name="Tnah L.H."/>
            <person name="Lee C.T."/>
            <person name="Nishiyama T."/>
            <person name="Sese J."/>
            <person name="O'Brien M.J."/>
            <person name="Copetti D."/>
            <person name="Mohd Noor M.I."/>
            <person name="Ong R.C."/>
            <person name="Putra M."/>
            <person name="Sireger I.Z."/>
            <person name="Indrioko S."/>
            <person name="Kosugi Y."/>
            <person name="Izuno A."/>
            <person name="Isagi Y."/>
            <person name="Lee S.L."/>
            <person name="Shimizu K.K."/>
        </authorList>
    </citation>
    <scope>NUCLEOTIDE SEQUENCE [LARGE SCALE GENOMIC DNA]</scope>
    <source>
        <strain evidence="1">214</strain>
    </source>
</reference>